<name>A0A9W4SN95_9GLOM</name>
<organism evidence="1 2">
    <name type="scientific">Funneliformis geosporum</name>
    <dbReference type="NCBI Taxonomy" id="1117311"/>
    <lineage>
        <taxon>Eukaryota</taxon>
        <taxon>Fungi</taxon>
        <taxon>Fungi incertae sedis</taxon>
        <taxon>Mucoromycota</taxon>
        <taxon>Glomeromycotina</taxon>
        <taxon>Glomeromycetes</taxon>
        <taxon>Glomerales</taxon>
        <taxon>Glomeraceae</taxon>
        <taxon>Funneliformis</taxon>
    </lineage>
</organism>
<dbReference type="Proteomes" id="UP001153678">
    <property type="component" value="Unassembled WGS sequence"/>
</dbReference>
<evidence type="ECO:0000313" key="1">
    <source>
        <dbReference type="EMBL" id="CAI2175342.1"/>
    </source>
</evidence>
<gene>
    <name evidence="1" type="ORF">FWILDA_LOCUS7044</name>
</gene>
<proteinExistence type="predicted"/>
<keyword evidence="2" id="KW-1185">Reference proteome</keyword>
<evidence type="ECO:0000313" key="2">
    <source>
        <dbReference type="Proteomes" id="UP001153678"/>
    </source>
</evidence>
<protein>
    <submittedName>
        <fullName evidence="1">13593_t:CDS:1</fullName>
    </submittedName>
</protein>
<comment type="caution">
    <text evidence="1">The sequence shown here is derived from an EMBL/GenBank/DDBJ whole genome shotgun (WGS) entry which is preliminary data.</text>
</comment>
<dbReference type="AlphaFoldDB" id="A0A9W4SN95"/>
<sequence>MCELVLYKCDKLEINNAFEFKDDKLLQDDMWKNIDSLYCESFINTLSQHISATNNEQVLMPRYYNNIQEVQVEEREAKDHSTITEVFYPLNNTVKLHNGWVYNVNNIKDLTVRRGKVRPPNK</sequence>
<reference evidence="1" key="1">
    <citation type="submission" date="2022-08" db="EMBL/GenBank/DDBJ databases">
        <authorList>
            <person name="Kallberg Y."/>
            <person name="Tangrot J."/>
            <person name="Rosling A."/>
        </authorList>
    </citation>
    <scope>NUCLEOTIDE SEQUENCE</scope>
    <source>
        <strain evidence="1">Wild A</strain>
    </source>
</reference>
<dbReference type="OrthoDB" id="2398774at2759"/>
<accession>A0A9W4SN95</accession>
<dbReference type="EMBL" id="CAMKVN010001348">
    <property type="protein sequence ID" value="CAI2175342.1"/>
    <property type="molecule type" value="Genomic_DNA"/>
</dbReference>